<proteinExistence type="predicted"/>
<gene>
    <name evidence="1" type="ORF">GCM10022236_14930</name>
</gene>
<sequence>MDVLGSLTAKVLTTRSLVRAPITLYRHGFGWLFGPRMLMLQHTGRTSGQPRYVCLEAVERPRADRLVVVSGFGATAQWYRNLLADPRCRVSSGRDRDVAATARPMGEAESNEVLVRYARNHPAAWRRLRGGIEKAVGHPVEGLPMVELTLERSPAI</sequence>
<comment type="caution">
    <text evidence="1">The sequence shown here is derived from an EMBL/GenBank/DDBJ whole genome shotgun (WGS) entry which is preliminary data.</text>
</comment>
<dbReference type="NCBIfam" id="TIGR00026">
    <property type="entry name" value="hi_GC_TIGR00026"/>
    <property type="match status" value="1"/>
</dbReference>
<keyword evidence="2" id="KW-1185">Reference proteome</keyword>
<dbReference type="EMBL" id="BAABAB010000010">
    <property type="protein sequence ID" value="GAA3614051.1"/>
    <property type="molecule type" value="Genomic_DNA"/>
</dbReference>
<dbReference type="InterPro" id="IPR004378">
    <property type="entry name" value="F420H2_quin_Rdtase"/>
</dbReference>
<evidence type="ECO:0000313" key="2">
    <source>
        <dbReference type="Proteomes" id="UP001501490"/>
    </source>
</evidence>
<reference evidence="2" key="1">
    <citation type="journal article" date="2019" name="Int. J. Syst. Evol. Microbiol.">
        <title>The Global Catalogue of Microorganisms (GCM) 10K type strain sequencing project: providing services to taxonomists for standard genome sequencing and annotation.</title>
        <authorList>
            <consortium name="The Broad Institute Genomics Platform"/>
            <consortium name="The Broad Institute Genome Sequencing Center for Infectious Disease"/>
            <person name="Wu L."/>
            <person name="Ma J."/>
        </authorList>
    </citation>
    <scope>NUCLEOTIDE SEQUENCE [LARGE SCALE GENOMIC DNA]</scope>
    <source>
        <strain evidence="2">JCM 16929</strain>
    </source>
</reference>
<dbReference type="Gene3D" id="2.30.110.10">
    <property type="entry name" value="Electron Transport, Fmn-binding Protein, Chain A"/>
    <property type="match status" value="1"/>
</dbReference>
<dbReference type="Proteomes" id="UP001501490">
    <property type="component" value="Unassembled WGS sequence"/>
</dbReference>
<dbReference type="RefSeq" id="WP_344802959.1">
    <property type="nucleotide sequence ID" value="NZ_BAABAB010000010.1"/>
</dbReference>
<organism evidence="1 2">
    <name type="scientific">Microlunatus ginsengisoli</name>
    <dbReference type="NCBI Taxonomy" id="363863"/>
    <lineage>
        <taxon>Bacteria</taxon>
        <taxon>Bacillati</taxon>
        <taxon>Actinomycetota</taxon>
        <taxon>Actinomycetes</taxon>
        <taxon>Propionibacteriales</taxon>
        <taxon>Propionibacteriaceae</taxon>
        <taxon>Microlunatus</taxon>
    </lineage>
</organism>
<dbReference type="InterPro" id="IPR012349">
    <property type="entry name" value="Split_barrel_FMN-bd"/>
</dbReference>
<evidence type="ECO:0000313" key="1">
    <source>
        <dbReference type="EMBL" id="GAA3614051.1"/>
    </source>
</evidence>
<accession>A0ABP6ZST1</accession>
<name>A0ABP6ZST1_9ACTN</name>
<protein>
    <submittedName>
        <fullName evidence="1">Nitroreductase family deazaflavin-dependent oxidoreductase</fullName>
    </submittedName>
</protein>
<dbReference type="Pfam" id="PF04075">
    <property type="entry name" value="F420H2_quin_red"/>
    <property type="match status" value="1"/>
</dbReference>